<feature type="compositionally biased region" description="Low complexity" evidence="2">
    <location>
        <begin position="3612"/>
        <end position="3638"/>
    </location>
</feature>
<keyword evidence="3" id="KW-1133">Transmembrane helix</keyword>
<feature type="region of interest" description="Disordered" evidence="2">
    <location>
        <begin position="3011"/>
        <end position="3045"/>
    </location>
</feature>
<protein>
    <recommendedName>
        <fullName evidence="4">Outer membrane channel protein CpnT-like N-terminal domain-containing protein</fullName>
    </recommendedName>
</protein>
<feature type="region of interest" description="Disordered" evidence="2">
    <location>
        <begin position="1543"/>
        <end position="1568"/>
    </location>
</feature>
<feature type="compositionally biased region" description="Acidic residues" evidence="2">
    <location>
        <begin position="515"/>
        <end position="525"/>
    </location>
</feature>
<evidence type="ECO:0000313" key="5">
    <source>
        <dbReference type="EMBL" id="WTW67921.1"/>
    </source>
</evidence>
<feature type="region of interest" description="Disordered" evidence="2">
    <location>
        <begin position="2723"/>
        <end position="2780"/>
    </location>
</feature>
<feature type="region of interest" description="Disordered" evidence="2">
    <location>
        <begin position="3556"/>
        <end position="3652"/>
    </location>
</feature>
<feature type="compositionally biased region" description="Polar residues" evidence="2">
    <location>
        <begin position="2903"/>
        <end position="2913"/>
    </location>
</feature>
<evidence type="ECO:0000256" key="3">
    <source>
        <dbReference type="SAM" id="Phobius"/>
    </source>
</evidence>
<feature type="compositionally biased region" description="Polar residues" evidence="2">
    <location>
        <begin position="3589"/>
        <end position="3601"/>
    </location>
</feature>
<feature type="compositionally biased region" description="Polar residues" evidence="2">
    <location>
        <begin position="1547"/>
        <end position="1561"/>
    </location>
</feature>
<name>A0AAU2VLN1_9ACTN</name>
<feature type="region of interest" description="Disordered" evidence="2">
    <location>
        <begin position="2900"/>
        <end position="2922"/>
    </location>
</feature>
<feature type="compositionally biased region" description="Low complexity" evidence="2">
    <location>
        <begin position="1790"/>
        <end position="1799"/>
    </location>
</feature>
<keyword evidence="3" id="KW-0472">Membrane</keyword>
<keyword evidence="3" id="KW-0812">Transmembrane</keyword>
<feature type="compositionally biased region" description="Acidic residues" evidence="2">
    <location>
        <begin position="4362"/>
        <end position="4371"/>
    </location>
</feature>
<organism evidence="5">
    <name type="scientific">Streptomyces sp. NBC_00008</name>
    <dbReference type="NCBI Taxonomy" id="2903610"/>
    <lineage>
        <taxon>Bacteria</taxon>
        <taxon>Bacillati</taxon>
        <taxon>Actinomycetota</taxon>
        <taxon>Actinomycetes</taxon>
        <taxon>Kitasatosporales</taxon>
        <taxon>Streptomycetaceae</taxon>
        <taxon>Streptomyces</taxon>
    </lineage>
</organism>
<reference evidence="5" key="1">
    <citation type="submission" date="2022-10" db="EMBL/GenBank/DDBJ databases">
        <title>The complete genomes of actinobacterial strains from the NBC collection.</title>
        <authorList>
            <person name="Joergensen T.S."/>
            <person name="Alvarez Arevalo M."/>
            <person name="Sterndorff E.B."/>
            <person name="Faurdal D."/>
            <person name="Vuksanovic O."/>
            <person name="Mourched A.-S."/>
            <person name="Charusanti P."/>
            <person name="Shaw S."/>
            <person name="Blin K."/>
            <person name="Weber T."/>
        </authorList>
    </citation>
    <scope>NUCLEOTIDE SEQUENCE</scope>
    <source>
        <strain evidence="5">NBC_00008</strain>
    </source>
</reference>
<feature type="compositionally biased region" description="Low complexity" evidence="2">
    <location>
        <begin position="552"/>
        <end position="582"/>
    </location>
</feature>
<feature type="compositionally biased region" description="Polar residues" evidence="2">
    <location>
        <begin position="1925"/>
        <end position="1941"/>
    </location>
</feature>
<evidence type="ECO:0000259" key="4">
    <source>
        <dbReference type="Pfam" id="PF25547"/>
    </source>
</evidence>
<feature type="transmembrane region" description="Helical" evidence="3">
    <location>
        <begin position="156"/>
        <end position="178"/>
    </location>
</feature>
<feature type="region of interest" description="Disordered" evidence="2">
    <location>
        <begin position="2524"/>
        <end position="2566"/>
    </location>
</feature>
<feature type="compositionally biased region" description="Polar residues" evidence="2">
    <location>
        <begin position="647"/>
        <end position="658"/>
    </location>
</feature>
<accession>A0AAU2VLN1</accession>
<feature type="compositionally biased region" description="Polar residues" evidence="2">
    <location>
        <begin position="2088"/>
        <end position="2117"/>
    </location>
</feature>
<feature type="compositionally biased region" description="Basic and acidic residues" evidence="2">
    <location>
        <begin position="2534"/>
        <end position="2555"/>
    </location>
</feature>
<dbReference type="Pfam" id="PF25547">
    <property type="entry name" value="WXG100_2"/>
    <property type="match status" value="1"/>
</dbReference>
<feature type="region of interest" description="Disordered" evidence="2">
    <location>
        <begin position="453"/>
        <end position="490"/>
    </location>
</feature>
<feature type="coiled-coil region" evidence="1">
    <location>
        <begin position="2646"/>
        <end position="2709"/>
    </location>
</feature>
<gene>
    <name evidence="5" type="ORF">OG398_06390</name>
</gene>
<dbReference type="InterPro" id="IPR057746">
    <property type="entry name" value="CpnT-like_N"/>
</dbReference>
<keyword evidence="1" id="KW-0175">Coiled coil</keyword>
<feature type="region of interest" description="Disordered" evidence="2">
    <location>
        <begin position="1907"/>
        <end position="1963"/>
    </location>
</feature>
<evidence type="ECO:0000256" key="2">
    <source>
        <dbReference type="SAM" id="MobiDB-lite"/>
    </source>
</evidence>
<feature type="region of interest" description="Disordered" evidence="2">
    <location>
        <begin position="2085"/>
        <end position="2123"/>
    </location>
</feature>
<feature type="compositionally biased region" description="Basic and acidic residues" evidence="2">
    <location>
        <begin position="1950"/>
        <end position="1963"/>
    </location>
</feature>
<feature type="compositionally biased region" description="Basic and acidic residues" evidence="2">
    <location>
        <begin position="3016"/>
        <end position="3026"/>
    </location>
</feature>
<feature type="domain" description="Outer membrane channel protein CpnT-like N-terminal" evidence="4">
    <location>
        <begin position="10"/>
        <end position="145"/>
    </location>
</feature>
<proteinExistence type="predicted"/>
<feature type="transmembrane region" description="Helical" evidence="3">
    <location>
        <begin position="121"/>
        <end position="144"/>
    </location>
</feature>
<feature type="compositionally biased region" description="Polar residues" evidence="2">
    <location>
        <begin position="583"/>
        <end position="613"/>
    </location>
</feature>
<feature type="compositionally biased region" description="Gly residues" evidence="2">
    <location>
        <begin position="1778"/>
        <end position="1787"/>
    </location>
</feature>
<feature type="compositionally biased region" description="Low complexity" evidence="2">
    <location>
        <begin position="3033"/>
        <end position="3043"/>
    </location>
</feature>
<feature type="region of interest" description="Disordered" evidence="2">
    <location>
        <begin position="1723"/>
        <end position="1799"/>
    </location>
</feature>
<sequence>MSLEFPPDCAWLFAALTGEVPPNGDEDKLFALAEVHKDLHGKLNNDMKQQIAAALGYTSESFDGDAAEMYQAAMKSFIGEEGLNYFDAVADQAQLLATYTRKAATQLQYTKYMIIAQLVELLFEAIVAAALAFFFGASIQAYLAKCAIVRFLIRSWLGRALMTLLMHQLINVGMGVAMDLLVQWSQLNKGTRDEYEGDLTKGAALSGMIQGFLAGPFQFLGSKLGKKLADLFGKGGGKQLGKELDKAFPQPPVQGLKGPKEPKGAVPKAPKTFGEDFAKNFANDLPHTVGPGGKAAGDKFVRNIGETFSKHLGGDKAGAVGRDWARKLLENTGKKDLPTLLDDALKPLAKEGNGALGKILGQGAADQLGRSAIRAMAQSGVHGITEGVSEGAHAAVSEGFYNLFFSDDHTFTTSGLTFGSGMVEGRVGHILEGAGDKLGANLRNQTLEAGFKLPGAGLESSGGHTGAESGGTGSNPAGAPGVQPDPITSSGELALESSADLTLDTGDTWSLLSVNDDDDDDEPDNSPEGGEGGEQPLVAVPPTAPQSATVLPTASANTPATSPAQTQAQTQTQAQAQANSTPRATGSANQDTAPGSSSPANGPNTTSTEPPATQEQNQEQDQDQDQEKAPTQEQEQEESSASKDQHSAPQTLSQSDTLPTPAELRLAPSEDLGLGLDLDEPNEAAKTAEPAWTSSQAPDEVQHTVITIESDTDTNADADADVSNVQLSDEVRRFGTHHSEGVSGVHLAPISDQVATALQQEALTTLERVAGPLTETQRADARDRLAELLSPQALQDNRLMLLSRDGHPITLTVNGTPRSLAVQLQLERPRPSTLFGAGRRMPPHNNEQRHAAAFDSTSTASTTSVRTISLNPFSNTFSLIKGFLTSLPTSLSFNITHQQTSLSTTASSSVNSTSLLRSSEPASPFDYTALGRVREASTTPFPEIPQDRTGVRELGTVSAWFPEHLAVPDYGTAGGNAFRPKDHDGFKEHLNDSALWVMDSMSDPGSLLREVRTRFGGRLDSLDAGSLATVEKYFGPEHLLGALPLQRVTDRPGGGTGTWSPILLDKSGNAVGLFRVTAEVTQREGQDILVANNYSLERFLERQLKTDSLAKVSQAYGVEGAFGGVFNKKPDDADKAFRDFNFGGSVQPKGGYSVQKDRGLGAGATHGVTHNIRTNGEHVLTPANVVYKVEFIAADGTRTEPTAMPVTPVRLRTLTPEAARGTNPTAAQRKQAPPEVARLDAIGLTTTPLAVRGREITTVLEQAREWLHDNGYLPLPGGQNGVLTDERLVKARLENLRKLSMLGSQHGLLGTVDELVDGGLALHFGKPKLGGGVDRVRLRFTLDSHPGGTAAPTHLTSLSGVHLPNISSLSVPGTSQQSSGSTGTFQVAAQLTGLAAGHFRGAFTADYKGTWQTTDTSTAGAGVSHSQMISTSPQETVVFRVPAVFAVEITGGPDPLPDGPFTTGPVTSGGDAVHIDLAVPVGRTATFSEAYGDAVLQPPGTELPPASETFLLPDSSLVDVVRGSKQLYEAVDAILGDLSAPPAVGQESAQEQTRPLATPTSELPPIPGAYPQEPEHTGDLELNNLGNTSGSGHGTVLPVSMERPVATAPTNTPSTSSWWAAAAGAATSVVNSVLSMVTVVRQAVSTGDRTDQGLLLHEALHAQLTPAALMSRAHQMSKGVFVIDDLFVPGVSGGTDLVVEVRTVLTNPQDLGQVKQYGETDLGATDSASHQVTKTASHEGGPGFTAKYGQSLEEAEQAAAAPPVTDPSTPGAAKPVTGGAGGKGVYGRGNSNSVTTSASTNMTRVPVEDDTHHRISADITYEVTVRRGHRRVSPLSRTADSVTRTVHVPGGITFLATADQLRRGGSMLEWIAGKETGTSRPATAKLPYRFVEYGALGLAAVLEATPLEGPLPDPVEEPNPAQAPTDESTSQEQSPAGQTAQEPEPVNPDRPPRPTTNEDPRRPDLLRQELTGLVRQHAPGSLTPGHPHYVPGLAQRIADYTSPAALGALPGRGPGGALSFSFPYTGGPTTRDVTVRVYGKPTWTKEQLKLVTGRSGAEGAGVENYSAHSPANVTESRVRTTRWGWTAPGSTVVPTSAETSRKATFSPSGSGSTTRSDTVSKTHTAEDRLWQRVQGGNEFTLAYTFSADLHIEGDDPATHTHLSEPVPGRVTLRFAGDHAQQQDPTPPAEELSYEVGTVDPRLTGPLSTANPLRPTGNEVAYALSNQQDLLNAVQQLAPELAGEGVGSGSSSEAAAVRLTELLHGGNITMDPVREAAGAGGTVTGTAKHPQVTLSTQVFRPRVIDTTRNVTVDRVRVTGFSTSSGSSTSRSSAFTLGVSGTLGSEGGFDLGGSVPLLSNQSTPAGQGGGVSALARHWEKTGTAGMPGAAQGLRTYEVEVDTVTTLTGPTGEVRYATGTALLRVSERDLLGLGVLPEAHRGNGVWDLSAPDVRELTPSQVAHLITASKDALPEGAVVQLWLDLGRNPTQAERVEALYKAQIIARETKKALELALRDGDGTRVWSLPANSTVFPDRNGAREQQRSAQHELDKFEEQHARPPAPDPNPREALRRATDLRTAADLALQRAQRAYADQQALTEGFGRTREETVHALGDATRMLESTRRRLAAAAPGLGEPLARRQTMLLDAVAELERHIAAYDELRVAAESRQEAQSGLGQAVRAQEAAQLELQRHELRQDVDRANARLGETEAELLTLGADIARAHRSGGTGVPGLPVPPLSDPATQSLASLTPRWPAPKAPGGRATPSSTGTGSPRKVGGRTENPVLPHEVAAFDETTTAAVHTERFDPKLVQTRSHAGRLDGSMTLIRNHVRRVRMPDGRTVRQFFVTLPVRLTDGLSAQDLAALQTRLQSTLDAHVNTGYTLPESGDQLHVTVELVQSAGHSEAVTLSQSQSQSDGPPARADQRRWDVGHSDAVLTHEILHYLGLADEYSDARERPEDRHLFRRNDLASGVRREGLMVSTLQESLENLPNDYLATIERVSENAVIPLSLVPLGDEDEPAVHDSDRHPADGSGDTSQQSVSHSPQQQEDDGLTYLKQPHYASGDQFAIAAALMADPTLSVVITYGKEQTASSDGDTSVQDAADERKAQTIRAFYQESGIPDARIRVIHAGEVKAFFKSFGDARGLSNNERGARVLGVGDATKIVGELFGPELRENVKQSWSLDQEQDTAVRSWLAAHDVVLSEKDQVAVLWSRFSGKKGEVHIEHDTGYIGLAQIIAGLGDVKAVLIVGDSGAAPNRGTEPSHGKEKLRAMTSYFNEGELPGSDERVAPDKFEARVVDLTEFWNDPGAAAWGGTTRTGQFRLFDYLHRHSTTRHLGFRSGNLEAMALMGFPVRYLEESNSEMGGDRMTVWHTAEIKPDGTGRTTLGGVAPGYERLMVSRPPTRSGQHQKTLELSVRAKEQKHARWHVEDRLAKHLDTSRPKGFTDEDLANFDAFLKTGDPGNGIPTGLREQVRDIGRRAREEHIAVDGLRRDIARAARAKDAQRPQGQRRKAALEERLRTAQEGLDTIVAEFSALFGAETGHDRQDILRARNVEAQSVAHLLTEPVPSTTGTGRQGAVRGPESRLAPDNIVESASSRAPGNGQPSRRGRRGGRHGATARGQGIRTTSTPSTDGSSGNSTAPQPTPTDPPSLTTPEVRYRNDSFAALAGGGTEHGTLTPESYLAQVAASVGQGRPASYVVNAIVDAQTFAQEGRLQSFINSVLGGLSPAMQGRVAIVIGVNGRVTSEDERSLLLDTIDAGTRNVDSPVPLAVVAVPMRWSSRGFPFGEARNTTLTSDATRQALHGLVAQNSHPYLSFMDFDDYPHTTPSDLHVFDHFARELAFPPPTPADSAAPLPPLRPLLMSGGYRIPDANDIAGRAQLVRETRERWLRYNAENPRKSLGEPPADLAEMVDEFDREIREDMRARARMVGQAPFQAYSPEPNLFVDGLATLLEGDGSTPPPIRFSTKSAEFNGLALSLMHLAAWEIVQDHEAQSQAPLNTAAEPLNTAAELLRPAVRGTAFVIDFENAATQTDLSRLYFGMLQYRRTSLPNLSPGLTESQIGRHLLRVPQSHLNPVPYGKLFQEPGPSAGNTLSKTATYEALATLRDFGAPLTDPPSSENVNRTPTILDALAQRNLMERLSVPLPNSGNLRAGLQPGLPNTYAYAMNLLYGTDAGVLQRSFHEIVSTYLTPDGDHTLTARPGSFFAALTQALAPGAGTTAQPDTAPAAVHIPLGGAVRQMLVDLQRSHTTTSSARELLANAARQGLTVEDLTTRLFTGRVHPMDHGLDDYISGQTEPHPGPSTLVPFILDRSALFLLNLYANSLGRGLMITGPAGTDHALGPDTDTAPLRISWQPGEGWSATPEDSGEDAEEDTAEHPEHGPAHSTLSDLALDILTGGSATGPEGSA</sequence>
<feature type="region of interest" description="Disordered" evidence="2">
    <location>
        <begin position="509"/>
        <end position="661"/>
    </location>
</feature>
<feature type="compositionally biased region" description="Polar residues" evidence="2">
    <location>
        <begin position="1726"/>
        <end position="1735"/>
    </location>
</feature>
<feature type="region of interest" description="Disordered" evidence="2">
    <location>
        <begin position="4336"/>
        <end position="4404"/>
    </location>
</feature>
<feature type="compositionally biased region" description="Gly residues" evidence="2">
    <location>
        <begin position="463"/>
        <end position="473"/>
    </location>
</feature>
<dbReference type="EMBL" id="CP108313">
    <property type="protein sequence ID" value="WTW67921.1"/>
    <property type="molecule type" value="Genomic_DNA"/>
</dbReference>
<evidence type="ECO:0000256" key="1">
    <source>
        <dbReference type="SAM" id="Coils"/>
    </source>
</evidence>